<name>A0A9P9HX65_FUSRE</name>
<gene>
    <name evidence="2" type="ORF">BKA55DRAFT_534795</name>
</gene>
<feature type="region of interest" description="Disordered" evidence="1">
    <location>
        <begin position="1"/>
        <end position="55"/>
    </location>
</feature>
<evidence type="ECO:0000313" key="2">
    <source>
        <dbReference type="EMBL" id="KAH7264833.1"/>
    </source>
</evidence>
<dbReference type="EMBL" id="JAGMUX010000003">
    <property type="protein sequence ID" value="KAH7264833.1"/>
    <property type="molecule type" value="Genomic_DNA"/>
</dbReference>
<reference evidence="2" key="1">
    <citation type="journal article" date="2021" name="Nat. Commun.">
        <title>Genetic determinants of endophytism in the Arabidopsis root mycobiome.</title>
        <authorList>
            <person name="Mesny F."/>
            <person name="Miyauchi S."/>
            <person name="Thiergart T."/>
            <person name="Pickel B."/>
            <person name="Atanasova L."/>
            <person name="Karlsson M."/>
            <person name="Huettel B."/>
            <person name="Barry K.W."/>
            <person name="Haridas S."/>
            <person name="Chen C."/>
            <person name="Bauer D."/>
            <person name="Andreopoulos W."/>
            <person name="Pangilinan J."/>
            <person name="LaButti K."/>
            <person name="Riley R."/>
            <person name="Lipzen A."/>
            <person name="Clum A."/>
            <person name="Drula E."/>
            <person name="Henrissat B."/>
            <person name="Kohler A."/>
            <person name="Grigoriev I.V."/>
            <person name="Martin F.M."/>
            <person name="Hacquard S."/>
        </authorList>
    </citation>
    <scope>NUCLEOTIDE SEQUENCE</scope>
    <source>
        <strain evidence="2">MPI-CAGE-AT-0023</strain>
    </source>
</reference>
<organism evidence="2 3">
    <name type="scientific">Fusarium redolens</name>
    <dbReference type="NCBI Taxonomy" id="48865"/>
    <lineage>
        <taxon>Eukaryota</taxon>
        <taxon>Fungi</taxon>
        <taxon>Dikarya</taxon>
        <taxon>Ascomycota</taxon>
        <taxon>Pezizomycotina</taxon>
        <taxon>Sordariomycetes</taxon>
        <taxon>Hypocreomycetidae</taxon>
        <taxon>Hypocreales</taxon>
        <taxon>Nectriaceae</taxon>
        <taxon>Fusarium</taxon>
        <taxon>Fusarium redolens species complex</taxon>
    </lineage>
</organism>
<keyword evidence="3" id="KW-1185">Reference proteome</keyword>
<dbReference type="RefSeq" id="XP_046053568.1">
    <property type="nucleotide sequence ID" value="XM_046189628.1"/>
</dbReference>
<dbReference type="AlphaFoldDB" id="A0A9P9HX65"/>
<comment type="caution">
    <text evidence="2">The sequence shown here is derived from an EMBL/GenBank/DDBJ whole genome shotgun (WGS) entry which is preliminary data.</text>
</comment>
<accession>A0A9P9HX65</accession>
<sequence>MSDNRNNHKEPSKRESRRDRWAMDVAKSGGIIGPVEFKGPTEQQPAGAKSSSNGVSLTDMGQRLLGAESSKDASIAAIGQRLPTSQLTVAIQFPHGEVCLPWPVVGRFPVFAAMFEGGILKWPGISQRQAQIITHYLQTGNYNMVPCNILIHEERLEREFADALAVNAQAAAFHLPELSGLALTHMEQYGNMISLTRILVNFMAQGEWYQRNGLYVIDYVIRRSTSTIPPAFQADRREFRLQTGDPLIDGLVGAINSLRFPYLPSPPPPPPPHRHY</sequence>
<dbReference type="GeneID" id="70219582"/>
<evidence type="ECO:0000313" key="3">
    <source>
        <dbReference type="Proteomes" id="UP000720189"/>
    </source>
</evidence>
<proteinExistence type="predicted"/>
<dbReference type="OrthoDB" id="5019751at2759"/>
<evidence type="ECO:0000256" key="1">
    <source>
        <dbReference type="SAM" id="MobiDB-lite"/>
    </source>
</evidence>
<protein>
    <submittedName>
        <fullName evidence="2">Uncharacterized protein</fullName>
    </submittedName>
</protein>
<feature type="compositionally biased region" description="Basic and acidic residues" evidence="1">
    <location>
        <begin position="1"/>
        <end position="22"/>
    </location>
</feature>
<dbReference type="Proteomes" id="UP000720189">
    <property type="component" value="Unassembled WGS sequence"/>
</dbReference>
<feature type="compositionally biased region" description="Polar residues" evidence="1">
    <location>
        <begin position="41"/>
        <end position="55"/>
    </location>
</feature>